<dbReference type="Proteomes" id="UP001154282">
    <property type="component" value="Unassembled WGS sequence"/>
</dbReference>
<evidence type="ECO:0000313" key="1">
    <source>
        <dbReference type="EMBL" id="CAI0381891.1"/>
    </source>
</evidence>
<reference evidence="1" key="1">
    <citation type="submission" date="2022-08" db="EMBL/GenBank/DDBJ databases">
        <authorList>
            <person name="Gutierrez-Valencia J."/>
        </authorList>
    </citation>
    <scope>NUCLEOTIDE SEQUENCE</scope>
</reference>
<organism evidence="1 2">
    <name type="scientific">Linum tenue</name>
    <dbReference type="NCBI Taxonomy" id="586396"/>
    <lineage>
        <taxon>Eukaryota</taxon>
        <taxon>Viridiplantae</taxon>
        <taxon>Streptophyta</taxon>
        <taxon>Embryophyta</taxon>
        <taxon>Tracheophyta</taxon>
        <taxon>Spermatophyta</taxon>
        <taxon>Magnoliopsida</taxon>
        <taxon>eudicotyledons</taxon>
        <taxon>Gunneridae</taxon>
        <taxon>Pentapetalae</taxon>
        <taxon>rosids</taxon>
        <taxon>fabids</taxon>
        <taxon>Malpighiales</taxon>
        <taxon>Linaceae</taxon>
        <taxon>Linum</taxon>
    </lineage>
</organism>
<feature type="non-terminal residue" evidence="1">
    <location>
        <position position="1"/>
    </location>
</feature>
<dbReference type="AlphaFoldDB" id="A0AAV0H9B0"/>
<gene>
    <name evidence="1" type="ORF">LITE_LOCUS3350</name>
</gene>
<keyword evidence="2" id="KW-1185">Reference proteome</keyword>
<dbReference type="EMBL" id="CAMGYJ010000002">
    <property type="protein sequence ID" value="CAI0381891.1"/>
    <property type="molecule type" value="Genomic_DNA"/>
</dbReference>
<sequence length="43" mass="5403">ICRLCFILLCLRFDRWDHRYDLWFIEESRWTEGVRYCFSVAGQ</sequence>
<name>A0AAV0H9B0_9ROSI</name>
<evidence type="ECO:0000313" key="2">
    <source>
        <dbReference type="Proteomes" id="UP001154282"/>
    </source>
</evidence>
<comment type="caution">
    <text evidence="1">The sequence shown here is derived from an EMBL/GenBank/DDBJ whole genome shotgun (WGS) entry which is preliminary data.</text>
</comment>
<accession>A0AAV0H9B0</accession>
<protein>
    <submittedName>
        <fullName evidence="1">Uncharacterized protein</fullName>
    </submittedName>
</protein>
<proteinExistence type="predicted"/>